<dbReference type="OrthoDB" id="120976at2759"/>
<dbReference type="GO" id="GO:0005509">
    <property type="term" value="F:calcium ion binding"/>
    <property type="evidence" value="ECO:0007669"/>
    <property type="project" value="InterPro"/>
</dbReference>
<dbReference type="InterPro" id="IPR001611">
    <property type="entry name" value="Leu-rich_rpt"/>
</dbReference>
<feature type="domain" description="EF-hand" evidence="1">
    <location>
        <begin position="112"/>
        <end position="147"/>
    </location>
</feature>
<dbReference type="Pfam" id="PF20742">
    <property type="entry name" value="DUF5580_M"/>
    <property type="match status" value="1"/>
</dbReference>
<organism evidence="2 3">
    <name type="scientific">Lottia gigantea</name>
    <name type="common">Giant owl limpet</name>
    <dbReference type="NCBI Taxonomy" id="225164"/>
    <lineage>
        <taxon>Eukaryota</taxon>
        <taxon>Metazoa</taxon>
        <taxon>Spiralia</taxon>
        <taxon>Lophotrochozoa</taxon>
        <taxon>Mollusca</taxon>
        <taxon>Gastropoda</taxon>
        <taxon>Patellogastropoda</taxon>
        <taxon>Lottioidea</taxon>
        <taxon>Lottiidae</taxon>
        <taxon>Lottia</taxon>
    </lineage>
</organism>
<dbReference type="RefSeq" id="XP_009059420.1">
    <property type="nucleotide sequence ID" value="XM_009061172.1"/>
</dbReference>
<dbReference type="InterPro" id="IPR002048">
    <property type="entry name" value="EF_hand_dom"/>
</dbReference>
<dbReference type="SUPFAM" id="SSF47473">
    <property type="entry name" value="EF-hand"/>
    <property type="match status" value="1"/>
</dbReference>
<evidence type="ECO:0000259" key="1">
    <source>
        <dbReference type="PROSITE" id="PS50222"/>
    </source>
</evidence>
<dbReference type="CTD" id="20239803"/>
<dbReference type="Gene3D" id="1.10.238.10">
    <property type="entry name" value="EF-hand"/>
    <property type="match status" value="1"/>
</dbReference>
<reference evidence="2 3" key="1">
    <citation type="journal article" date="2013" name="Nature">
        <title>Insights into bilaterian evolution from three spiralian genomes.</title>
        <authorList>
            <person name="Simakov O."/>
            <person name="Marletaz F."/>
            <person name="Cho S.J."/>
            <person name="Edsinger-Gonzales E."/>
            <person name="Havlak P."/>
            <person name="Hellsten U."/>
            <person name="Kuo D.H."/>
            <person name="Larsson T."/>
            <person name="Lv J."/>
            <person name="Arendt D."/>
            <person name="Savage R."/>
            <person name="Osoegawa K."/>
            <person name="de Jong P."/>
            <person name="Grimwood J."/>
            <person name="Chapman J.A."/>
            <person name="Shapiro H."/>
            <person name="Aerts A."/>
            <person name="Otillar R.P."/>
            <person name="Terry A.Y."/>
            <person name="Boore J.L."/>
            <person name="Grigoriev I.V."/>
            <person name="Lindberg D.R."/>
            <person name="Seaver E.C."/>
            <person name="Weisblat D.A."/>
            <person name="Putnam N.H."/>
            <person name="Rokhsar D.S."/>
        </authorList>
    </citation>
    <scope>NUCLEOTIDE SEQUENCE [LARGE SCALE GENOMIC DNA]</scope>
</reference>
<dbReference type="PROSITE" id="PS50222">
    <property type="entry name" value="EF_HAND_2"/>
    <property type="match status" value="1"/>
</dbReference>
<dbReference type="GeneID" id="20239803"/>
<keyword evidence="3" id="KW-1185">Reference proteome</keyword>
<proteinExistence type="predicted"/>
<sequence>MFFLLRNNRITVECAKHLAIGLKKNTLLKSLNLNQNAMKDEGVEAILKAIMINSSLKLLSVEEIGLNINNARLIQDISINKGIPILHGGTGGYQRNTAITSILNMFRVYLESNYNDIQSAFQMQDKEQLGILNSDEIRNCLKDHGLRMTNRMLDSLLEELDKTNTGNIFYRDLLNIAFISDHVKHRSVDHTSIHNGEMGR</sequence>
<dbReference type="SUPFAM" id="SSF52047">
    <property type="entry name" value="RNI-like"/>
    <property type="match status" value="1"/>
</dbReference>
<protein>
    <recommendedName>
        <fullName evidence="1">EF-hand domain-containing protein</fullName>
    </recommendedName>
</protein>
<dbReference type="Proteomes" id="UP000030746">
    <property type="component" value="Unassembled WGS sequence"/>
</dbReference>
<dbReference type="InterPro" id="IPR011992">
    <property type="entry name" value="EF-hand-dom_pair"/>
</dbReference>
<evidence type="ECO:0000313" key="2">
    <source>
        <dbReference type="EMBL" id="ESO89950.1"/>
    </source>
</evidence>
<gene>
    <name evidence="2" type="ORF">LOTGIDRAFT_164647</name>
</gene>
<evidence type="ECO:0000313" key="3">
    <source>
        <dbReference type="Proteomes" id="UP000030746"/>
    </source>
</evidence>
<dbReference type="InterPro" id="IPR049246">
    <property type="entry name" value="DUF5580_M"/>
</dbReference>
<dbReference type="EMBL" id="KB202518">
    <property type="protein sequence ID" value="ESO89950.1"/>
    <property type="molecule type" value="Genomic_DNA"/>
</dbReference>
<dbReference type="Pfam" id="PF13516">
    <property type="entry name" value="LRR_6"/>
    <property type="match status" value="1"/>
</dbReference>
<dbReference type="Gene3D" id="3.80.10.10">
    <property type="entry name" value="Ribonuclease Inhibitor"/>
    <property type="match status" value="1"/>
</dbReference>
<dbReference type="HOGENOM" id="CLU_1367603_0_0_1"/>
<name>V4A4P3_LOTGI</name>
<dbReference type="AlphaFoldDB" id="V4A4P3"/>
<dbReference type="OMA" id="EAFSEHC"/>
<dbReference type="KEGG" id="lgi:LOTGIDRAFT_164647"/>
<dbReference type="InterPro" id="IPR032675">
    <property type="entry name" value="LRR_dom_sf"/>
</dbReference>
<accession>V4A4P3</accession>